<dbReference type="Proteomes" id="UP000681315">
    <property type="component" value="Unassembled WGS sequence"/>
</dbReference>
<sequence length="149" mass="18027">MEGFKFRELKNDPQQFFQILPEDWQDEIVPFWDTYKTDSKIYIIEDDTGIVGGGIVFYKSPPNFEYFETDAKAWFDKGYGYLGFIWISEPYRNKSLGSFWLNQLKSENPQQRYFLLTEEEHLHHFYLKNGFVCSRSLHNEDHLEWLYHT</sequence>
<dbReference type="EMBL" id="JAGEVG010000007">
    <property type="protein sequence ID" value="MBO3098132.1"/>
    <property type="molecule type" value="Genomic_DNA"/>
</dbReference>
<dbReference type="RefSeq" id="WP_208233275.1">
    <property type="nucleotide sequence ID" value="NZ_JAGEVG010000007.1"/>
</dbReference>
<dbReference type="Pfam" id="PF00583">
    <property type="entry name" value="Acetyltransf_1"/>
    <property type="match status" value="1"/>
</dbReference>
<evidence type="ECO:0000313" key="2">
    <source>
        <dbReference type="EMBL" id="MBO3098132.1"/>
    </source>
</evidence>
<evidence type="ECO:0000259" key="1">
    <source>
        <dbReference type="PROSITE" id="PS51186"/>
    </source>
</evidence>
<dbReference type="SUPFAM" id="SSF55729">
    <property type="entry name" value="Acyl-CoA N-acyltransferases (Nat)"/>
    <property type="match status" value="1"/>
</dbReference>
<dbReference type="PROSITE" id="PS51186">
    <property type="entry name" value="GNAT"/>
    <property type="match status" value="1"/>
</dbReference>
<accession>A0ABS3SQZ3</accession>
<dbReference type="InterPro" id="IPR016181">
    <property type="entry name" value="Acyl_CoA_acyltransferase"/>
</dbReference>
<keyword evidence="3" id="KW-1185">Reference proteome</keyword>
<proteinExistence type="predicted"/>
<name>A0ABS3SQZ3_9FLAO</name>
<comment type="caution">
    <text evidence="2">The sequence shown here is derived from an EMBL/GenBank/DDBJ whole genome shotgun (WGS) entry which is preliminary data.</text>
</comment>
<protein>
    <submittedName>
        <fullName evidence="2">GNAT family N-acetyltransferase</fullName>
    </submittedName>
</protein>
<gene>
    <name evidence="2" type="ORF">J4051_07630</name>
</gene>
<feature type="domain" description="N-acetyltransferase" evidence="1">
    <location>
        <begin position="4"/>
        <end position="149"/>
    </location>
</feature>
<evidence type="ECO:0000313" key="3">
    <source>
        <dbReference type="Proteomes" id="UP000681315"/>
    </source>
</evidence>
<reference evidence="2 3" key="1">
    <citation type="submission" date="2021-03" db="EMBL/GenBank/DDBJ databases">
        <title>Gelidibacter sp. nov., isolated from costal sediment.</title>
        <authorList>
            <person name="Lun K.-Y."/>
        </authorList>
    </citation>
    <scope>NUCLEOTIDE SEQUENCE [LARGE SCALE GENOMIC DNA]</scope>
    <source>
        <strain evidence="2 3">DF109</strain>
    </source>
</reference>
<dbReference type="Gene3D" id="3.40.630.30">
    <property type="match status" value="1"/>
</dbReference>
<organism evidence="2 3">
    <name type="scientific">Gelidibacter pelagius</name>
    <dbReference type="NCBI Taxonomy" id="2819985"/>
    <lineage>
        <taxon>Bacteria</taxon>
        <taxon>Pseudomonadati</taxon>
        <taxon>Bacteroidota</taxon>
        <taxon>Flavobacteriia</taxon>
        <taxon>Flavobacteriales</taxon>
        <taxon>Flavobacteriaceae</taxon>
        <taxon>Gelidibacter</taxon>
    </lineage>
</organism>
<dbReference type="InterPro" id="IPR000182">
    <property type="entry name" value="GNAT_dom"/>
</dbReference>